<evidence type="ECO:0000259" key="8">
    <source>
        <dbReference type="PROSITE" id="PS51821"/>
    </source>
</evidence>
<dbReference type="Gene3D" id="2.60.40.3960">
    <property type="entry name" value="Velvet domain"/>
    <property type="match status" value="1"/>
</dbReference>
<keyword evidence="7" id="KW-0472">Membrane</keyword>
<feature type="compositionally biased region" description="Basic and acidic residues" evidence="6">
    <location>
        <begin position="581"/>
        <end position="591"/>
    </location>
</feature>
<dbReference type="InterPro" id="IPR038491">
    <property type="entry name" value="Velvet_dom_sf"/>
</dbReference>
<evidence type="ECO:0000256" key="4">
    <source>
        <dbReference type="ARBA" id="ARBA00023163"/>
    </source>
</evidence>
<proteinExistence type="predicted"/>
<evidence type="ECO:0000256" key="5">
    <source>
        <dbReference type="ARBA" id="ARBA00023242"/>
    </source>
</evidence>
<feature type="region of interest" description="Disordered" evidence="6">
    <location>
        <begin position="178"/>
        <end position="221"/>
    </location>
</feature>
<keyword evidence="3" id="KW-0805">Transcription regulation</keyword>
<feature type="compositionally biased region" description="Polar residues" evidence="6">
    <location>
        <begin position="314"/>
        <end position="344"/>
    </location>
</feature>
<feature type="compositionally biased region" description="Low complexity" evidence="6">
    <location>
        <begin position="246"/>
        <end position="256"/>
    </location>
</feature>
<sequence>MASLKTVTNYKNTYQNGLGVTLHPFSVDMQIAPFSVFRTPHVSKRTAGPSSAEKFQAYAVAIHSEADYAGLGTVVDVPFLTSTPRLFKVAAGGSVHSITVLQHNVPSPLTQKAKLIYPVVVVIVVTLLSPILVVSPFIFLTGAELPSRASSSYDTMVDAMTRPFDSWSHRPYAPRHASYYPRDQNPQALRLPPPSSLVDDAHDDQATSNERERAFHSRSSYRDVYGPAAPISAHRLTQVPIPGPESVPSTSSSSSRRPVDTRARLSPAQSSTASERSEDPPDCFRHRQSVQEQKSSPGPLVSSHFTPSHEHPSRQTPSVGIQLLTPSQDAQSQHSRPGFSTQAHSPVHQMWSPQNSELRTPEQRMKIADLLSNEQSSDAPGSSKAPQKEPQRNYTSTAMTSVYRISIRQQPVAARSCGYGERDRRVIDPPPIIQMRIEDPTASEEEIRHRLTHSYSIMHCTIWNEEGDQDLSSMPEDYRTQRRLMGTVVSSPFAGNDENDEYGCFFCFPDLSCRTPGSFRLQFSFMVLNPTSSPGHRTPVVALVMSDVFTVYNAKDFPGMKASTALTKRLKEQGCLISIKKGNDRTRAREESESDDECDEDTKGGSSQKRVKRARKS</sequence>
<evidence type="ECO:0000256" key="7">
    <source>
        <dbReference type="SAM" id="Phobius"/>
    </source>
</evidence>
<dbReference type="InterPro" id="IPR037525">
    <property type="entry name" value="Velvet_dom"/>
</dbReference>
<keyword evidence="4" id="KW-0804">Transcription</keyword>
<dbReference type="Pfam" id="PF11754">
    <property type="entry name" value="Velvet"/>
    <property type="match status" value="1"/>
</dbReference>
<dbReference type="GO" id="GO:0030435">
    <property type="term" value="P:sporulation resulting in formation of a cellular spore"/>
    <property type="evidence" value="ECO:0007669"/>
    <property type="project" value="UniProtKB-KW"/>
</dbReference>
<dbReference type="AlphaFoldDB" id="A0A553I3L4"/>
<keyword evidence="7" id="KW-1133">Transmembrane helix</keyword>
<dbReference type="Proteomes" id="UP000319160">
    <property type="component" value="Unassembled WGS sequence"/>
</dbReference>
<dbReference type="STRING" id="2512241.A0A553I3L4"/>
<evidence type="ECO:0000256" key="6">
    <source>
        <dbReference type="SAM" id="MobiDB-lite"/>
    </source>
</evidence>
<comment type="subcellular location">
    <subcellularLocation>
        <location evidence="1">Nucleus</location>
    </subcellularLocation>
</comment>
<feature type="compositionally biased region" description="Basic and acidic residues" evidence="6">
    <location>
        <begin position="275"/>
        <end position="285"/>
    </location>
</feature>
<feature type="domain" description="Velvet" evidence="8">
    <location>
        <begin position="398"/>
        <end position="580"/>
    </location>
</feature>
<feature type="compositionally biased region" description="Basic and acidic residues" evidence="6">
    <location>
        <begin position="199"/>
        <end position="215"/>
    </location>
</feature>
<keyword evidence="10" id="KW-1185">Reference proteome</keyword>
<evidence type="ECO:0000256" key="3">
    <source>
        <dbReference type="ARBA" id="ARBA00023015"/>
    </source>
</evidence>
<name>A0A553I3L4_9PEZI</name>
<evidence type="ECO:0000256" key="1">
    <source>
        <dbReference type="ARBA" id="ARBA00004123"/>
    </source>
</evidence>
<dbReference type="PANTHER" id="PTHR33572">
    <property type="entry name" value="SPORE DEVELOPMENT REGULATOR VOSA"/>
    <property type="match status" value="1"/>
</dbReference>
<keyword evidence="5" id="KW-0539">Nucleus</keyword>
<evidence type="ECO:0000313" key="10">
    <source>
        <dbReference type="Proteomes" id="UP000319160"/>
    </source>
</evidence>
<keyword evidence="7" id="KW-0812">Transmembrane</keyword>
<gene>
    <name evidence="9" type="ORF">FHL15_004259</name>
</gene>
<organism evidence="9 10">
    <name type="scientific">Xylaria flabelliformis</name>
    <dbReference type="NCBI Taxonomy" id="2512241"/>
    <lineage>
        <taxon>Eukaryota</taxon>
        <taxon>Fungi</taxon>
        <taxon>Dikarya</taxon>
        <taxon>Ascomycota</taxon>
        <taxon>Pezizomycotina</taxon>
        <taxon>Sordariomycetes</taxon>
        <taxon>Xylariomycetidae</taxon>
        <taxon>Xylariales</taxon>
        <taxon>Xylariaceae</taxon>
        <taxon>Xylaria</taxon>
    </lineage>
</organism>
<comment type="caution">
    <text evidence="9">The sequence shown here is derived from an EMBL/GenBank/DDBJ whole genome shotgun (WGS) entry which is preliminary data.</text>
</comment>
<dbReference type="PROSITE" id="PS51821">
    <property type="entry name" value="VELVET"/>
    <property type="match status" value="1"/>
</dbReference>
<dbReference type="OrthoDB" id="3056235at2759"/>
<feature type="transmembrane region" description="Helical" evidence="7">
    <location>
        <begin position="115"/>
        <end position="140"/>
    </location>
</feature>
<dbReference type="EMBL" id="VFLP01000019">
    <property type="protein sequence ID" value="TRX94798.1"/>
    <property type="molecule type" value="Genomic_DNA"/>
</dbReference>
<reference evidence="10" key="1">
    <citation type="submission" date="2019-06" db="EMBL/GenBank/DDBJ databases">
        <title>Draft genome sequence of the griseofulvin-producing fungus Xylaria cubensis strain G536.</title>
        <authorList>
            <person name="Mead M.E."/>
            <person name="Raja H.A."/>
            <person name="Steenwyk J.L."/>
            <person name="Knowles S.L."/>
            <person name="Oberlies N.H."/>
            <person name="Rokas A."/>
        </authorList>
    </citation>
    <scope>NUCLEOTIDE SEQUENCE [LARGE SCALE GENOMIC DNA]</scope>
    <source>
        <strain evidence="10">G536</strain>
    </source>
</reference>
<dbReference type="PANTHER" id="PTHR33572:SF17">
    <property type="entry name" value="SEXUAL DEVELOPMENT REGULATOR VELC"/>
    <property type="match status" value="1"/>
</dbReference>
<evidence type="ECO:0000313" key="9">
    <source>
        <dbReference type="EMBL" id="TRX94798.1"/>
    </source>
</evidence>
<feature type="region of interest" description="Disordered" evidence="6">
    <location>
        <begin position="581"/>
        <end position="617"/>
    </location>
</feature>
<dbReference type="GO" id="GO:0005634">
    <property type="term" value="C:nucleus"/>
    <property type="evidence" value="ECO:0007669"/>
    <property type="project" value="UniProtKB-SubCell"/>
</dbReference>
<feature type="region of interest" description="Disordered" evidence="6">
    <location>
        <begin position="235"/>
        <end position="360"/>
    </location>
</feature>
<evidence type="ECO:0000256" key="2">
    <source>
        <dbReference type="ARBA" id="ARBA00022969"/>
    </source>
</evidence>
<accession>A0A553I3L4</accession>
<keyword evidence="2" id="KW-0749">Sporulation</keyword>
<feature type="region of interest" description="Disordered" evidence="6">
    <location>
        <begin position="373"/>
        <end position="397"/>
    </location>
</feature>
<dbReference type="InterPro" id="IPR021740">
    <property type="entry name" value="Velvet"/>
</dbReference>
<protein>
    <recommendedName>
        <fullName evidence="8">Velvet domain-containing protein</fullName>
    </recommendedName>
</protein>